<feature type="domain" description="Cytochrome C Planctomycete-type" evidence="4">
    <location>
        <begin position="67"/>
        <end position="120"/>
    </location>
</feature>
<comment type="caution">
    <text evidence="5">The sequence shown here is derived from an EMBL/GenBank/DDBJ whole genome shotgun (WGS) entry which is preliminary data.</text>
</comment>
<feature type="domain" description="DUF1553" evidence="3">
    <location>
        <begin position="643"/>
        <end position="879"/>
    </location>
</feature>
<keyword evidence="6" id="KW-1185">Reference proteome</keyword>
<proteinExistence type="predicted"/>
<feature type="domain" description="DUF1549" evidence="2">
    <location>
        <begin position="180"/>
        <end position="380"/>
    </location>
</feature>
<evidence type="ECO:0000259" key="3">
    <source>
        <dbReference type="Pfam" id="PF07587"/>
    </source>
</evidence>
<gene>
    <name evidence="5" type="ORF">Rcae01_05847</name>
</gene>
<dbReference type="Pfam" id="PF07587">
    <property type="entry name" value="PSD1"/>
    <property type="match status" value="1"/>
</dbReference>
<evidence type="ECO:0000259" key="4">
    <source>
        <dbReference type="Pfam" id="PF07635"/>
    </source>
</evidence>
<feature type="coiled-coil region" evidence="1">
    <location>
        <begin position="470"/>
        <end position="497"/>
    </location>
</feature>
<dbReference type="Pfam" id="PF07583">
    <property type="entry name" value="PSCyt2"/>
    <property type="match status" value="1"/>
</dbReference>
<dbReference type="SUPFAM" id="SSF46626">
    <property type="entry name" value="Cytochrome c"/>
    <property type="match status" value="1"/>
</dbReference>
<dbReference type="InterPro" id="IPR011444">
    <property type="entry name" value="DUF1549"/>
</dbReference>
<organism evidence="5 6">
    <name type="scientific">Novipirellula caenicola</name>
    <dbReference type="NCBI Taxonomy" id="1536901"/>
    <lineage>
        <taxon>Bacteria</taxon>
        <taxon>Pseudomonadati</taxon>
        <taxon>Planctomycetota</taxon>
        <taxon>Planctomycetia</taxon>
        <taxon>Pirellulales</taxon>
        <taxon>Pirellulaceae</taxon>
        <taxon>Novipirellula</taxon>
    </lineage>
</organism>
<dbReference type="PANTHER" id="PTHR35889:SF3">
    <property type="entry name" value="F-BOX DOMAIN-CONTAINING PROTEIN"/>
    <property type="match status" value="1"/>
</dbReference>
<evidence type="ECO:0000259" key="2">
    <source>
        <dbReference type="Pfam" id="PF07583"/>
    </source>
</evidence>
<evidence type="ECO:0000313" key="6">
    <source>
        <dbReference type="Proteomes" id="UP001416858"/>
    </source>
</evidence>
<sequence>MIGSGINSRSHFPRSNGHPRHFGASVSRRIAALFAAIGCLFVFVSSSAAGSLDDYQTKIKPLFKTRCFSCHGALKQEGGLRLDTVELMIDGGVVARGDVSDSVLVDRVSETSLEDRMPPEHEGEPLSEAEIELLSAWIAAGAPAPEDEQPETDPEDHWSFQPITRPVVPAVENKSWVRTPLDSFIANAHQEKGLAPQPDAPRAILVRRLYLDLIGVPPSSDEMVAAEQDSAMDWYEKLVERLLDDPRHGERWARHWMDIWRYSDWWGLNAQLRNSQRHLWHWRDWIVDSLNADRGYDEMVRLMLAGDELHPTDTDAVVATGYLARNFFLFNRNQWMDETVEHVGKAFLGLTFDCAKCHDHKFDPIEHTDFYKMRAFFEPYQVRMDMLPGEANLTKDGLPRAFDALLDTPTYRLIRGEEGDPDKSKVIEPGVPEFLNFQSAGDNPLDIQPIALPAEAWQPERRDWVLENHLSAATAKRKNAQTKLKQAEAAKQKAGQDDTAAEFALKLARMDVKIADAEHESVSRRYAAMQAEWNESADEAVVLETKAEAIRAERNVSLLQAERSLIDVQKRLAEADEDKREAIEKELAKAQGNFDKAEKTLAAAILPDDSFTPLVGAQWSATRFLSTGKDDPAVEFPSQSSGRRTALARWITDRNNPLTARVAVNHLWTRHFGQPLVASVFDFGRNGVAPSNTELLDWLAAELIDSGYSMKHLHRLMVNSAVYRMSSSNAGGESNLAIDPDNQFWWRRVPIRLESQVVRDAVLSLAGTLDPTMGGPPVPPAKQPESKRRSLYFFHSNNERDLFLTMFDEALVTDCYRREQSIVPQQALALTNSKLVLHSSGQIAERLFVADETPRDFVIRSFKTLLAIDASDAEIAASLKALSDWERQPESSPARARAHFVWVLINHNDFVTVR</sequence>
<protein>
    <recommendedName>
        <fullName evidence="7">Planctomycete cytochrome C</fullName>
    </recommendedName>
</protein>
<keyword evidence="1" id="KW-0175">Coiled coil</keyword>
<reference evidence="5 6" key="1">
    <citation type="submission" date="2024-02" db="EMBL/GenBank/DDBJ databases">
        <title>Rhodopirellula caenicola NBRC 110016.</title>
        <authorList>
            <person name="Ichikawa N."/>
            <person name="Katano-Makiyama Y."/>
            <person name="Hidaka K."/>
        </authorList>
    </citation>
    <scope>NUCLEOTIDE SEQUENCE [LARGE SCALE GENOMIC DNA]</scope>
    <source>
        <strain evidence="5 6">NBRC 110016</strain>
    </source>
</reference>
<dbReference type="PANTHER" id="PTHR35889">
    <property type="entry name" value="CYCLOINULO-OLIGOSACCHARIDE FRUCTANOTRANSFERASE-RELATED"/>
    <property type="match status" value="1"/>
</dbReference>
<evidence type="ECO:0008006" key="7">
    <source>
        <dbReference type="Google" id="ProtNLM"/>
    </source>
</evidence>
<dbReference type="Proteomes" id="UP001416858">
    <property type="component" value="Unassembled WGS sequence"/>
</dbReference>
<dbReference type="EMBL" id="BAABRO010000021">
    <property type="protein sequence ID" value="GAA5510339.1"/>
    <property type="molecule type" value="Genomic_DNA"/>
</dbReference>
<dbReference type="InterPro" id="IPR011429">
    <property type="entry name" value="Cyt_c_Planctomycete-type"/>
</dbReference>
<evidence type="ECO:0000256" key="1">
    <source>
        <dbReference type="SAM" id="Coils"/>
    </source>
</evidence>
<evidence type="ECO:0000313" key="5">
    <source>
        <dbReference type="EMBL" id="GAA5510339.1"/>
    </source>
</evidence>
<name>A0ABP9VYY3_9BACT</name>
<dbReference type="Pfam" id="PF07635">
    <property type="entry name" value="PSCyt1"/>
    <property type="match status" value="1"/>
</dbReference>
<dbReference type="InterPro" id="IPR022655">
    <property type="entry name" value="DUF1553"/>
</dbReference>
<accession>A0ABP9VYY3</accession>
<feature type="coiled-coil region" evidence="1">
    <location>
        <begin position="542"/>
        <end position="600"/>
    </location>
</feature>
<dbReference type="InterPro" id="IPR036909">
    <property type="entry name" value="Cyt_c-like_dom_sf"/>
</dbReference>